<evidence type="ECO:0000256" key="4">
    <source>
        <dbReference type="ARBA" id="ARBA00023270"/>
    </source>
</evidence>
<dbReference type="GO" id="GO:0016052">
    <property type="term" value="P:carbohydrate catabolic process"/>
    <property type="evidence" value="ECO:0007669"/>
    <property type="project" value="TreeGrafter"/>
</dbReference>
<keyword evidence="4 7" id="KW-0704">Schiff base</keyword>
<evidence type="ECO:0000256" key="3">
    <source>
        <dbReference type="ARBA" id="ARBA00023239"/>
    </source>
</evidence>
<dbReference type="CDD" id="cd00959">
    <property type="entry name" value="DeoC"/>
    <property type="match status" value="1"/>
</dbReference>
<sequence length="279" mass="28832">MGYSGAMSDSEDLFKFVEDIADQARRHLHGWKGAREAASTPPAPRPSMGRVDPASLRTAADLAPYIDHTLLKPEARAEDVVKLAEEARQHGFATVCVNSSHVATAAQVLAGSSTVPIAVVGFPLGAALSSAKAFEAREAIAAGAREIDMVVHIGALKSRDYALVHRDIAAVVEACGPVPVKVILETSQLNDEEKVIACVLSKAAGAAFVKTSTGFNGGGATAEDVALMRRVVGEDVGVKASGGIRSAEDAMKMVRAGANRLGASASVAIVTGQVSTAKY</sequence>
<dbReference type="InterPro" id="IPR011343">
    <property type="entry name" value="DeoC"/>
</dbReference>
<dbReference type="GO" id="GO:0009264">
    <property type="term" value="P:deoxyribonucleotide catabolic process"/>
    <property type="evidence" value="ECO:0007669"/>
    <property type="project" value="UniProtKB-UniRule"/>
</dbReference>
<dbReference type="HAMAP" id="MF_00114">
    <property type="entry name" value="DeoC_type1"/>
    <property type="match status" value="1"/>
</dbReference>
<dbReference type="PANTHER" id="PTHR10889">
    <property type="entry name" value="DEOXYRIBOSE-PHOSPHATE ALDOLASE"/>
    <property type="match status" value="1"/>
</dbReference>
<dbReference type="SMART" id="SM01133">
    <property type="entry name" value="DeoC"/>
    <property type="match status" value="1"/>
</dbReference>
<evidence type="ECO:0000256" key="6">
    <source>
        <dbReference type="ARBA" id="ARBA00056337"/>
    </source>
</evidence>
<evidence type="ECO:0000313" key="9">
    <source>
        <dbReference type="EMBL" id="AGC47583.1"/>
    </source>
</evidence>
<proteinExistence type="inferred from homology"/>
<dbReference type="Proteomes" id="UP000011131">
    <property type="component" value="Chromosome"/>
</dbReference>
<gene>
    <name evidence="7" type="primary">deoC</name>
    <name evidence="9" type="ordered locus">MYSTI_06310</name>
</gene>
<dbReference type="EMBL" id="CP004025">
    <property type="protein sequence ID" value="AGC47583.1"/>
    <property type="molecule type" value="Genomic_DNA"/>
</dbReference>
<evidence type="ECO:0000256" key="1">
    <source>
        <dbReference type="ARBA" id="ARBA00010936"/>
    </source>
</evidence>
<evidence type="ECO:0000256" key="5">
    <source>
        <dbReference type="ARBA" id="ARBA00048791"/>
    </source>
</evidence>
<keyword evidence="2 7" id="KW-0963">Cytoplasm</keyword>
<dbReference type="STRING" id="1278073.MYSTI_06310"/>
<dbReference type="FunFam" id="3.20.20.70:FF:000044">
    <property type="entry name" value="Deoxyribose-phosphate aldolase"/>
    <property type="match status" value="1"/>
</dbReference>
<protein>
    <recommendedName>
        <fullName evidence="7">Deoxyribose-phosphate aldolase</fullName>
        <shortName evidence="7">DERA</shortName>
        <ecNumber evidence="7">4.1.2.4</ecNumber>
    </recommendedName>
    <alternativeName>
        <fullName evidence="7">2-deoxy-D-ribose 5-phosphate aldolase</fullName>
    </alternativeName>
    <alternativeName>
        <fullName evidence="7">Phosphodeoxyriboaldolase</fullName>
        <shortName evidence="7">Deoxyriboaldolase</shortName>
    </alternativeName>
</protein>
<dbReference type="eggNOG" id="COG0274">
    <property type="taxonomic scope" value="Bacteria"/>
</dbReference>
<evidence type="ECO:0000256" key="2">
    <source>
        <dbReference type="ARBA" id="ARBA00022490"/>
    </source>
</evidence>
<dbReference type="SUPFAM" id="SSF51569">
    <property type="entry name" value="Aldolase"/>
    <property type="match status" value="1"/>
</dbReference>
<dbReference type="AlphaFoldDB" id="L7UHT2"/>
<evidence type="ECO:0000256" key="7">
    <source>
        <dbReference type="HAMAP-Rule" id="MF_00114"/>
    </source>
</evidence>
<comment type="subcellular location">
    <subcellularLocation>
        <location evidence="7">Cytoplasm</location>
    </subcellularLocation>
</comment>
<dbReference type="HOGENOM" id="CLU_053595_0_1_7"/>
<organism evidence="9 10">
    <name type="scientific">Myxococcus stipitatus (strain DSM 14675 / JCM 12634 / Mx s8)</name>
    <dbReference type="NCBI Taxonomy" id="1278073"/>
    <lineage>
        <taxon>Bacteria</taxon>
        <taxon>Pseudomonadati</taxon>
        <taxon>Myxococcota</taxon>
        <taxon>Myxococcia</taxon>
        <taxon>Myxococcales</taxon>
        <taxon>Cystobacterineae</taxon>
        <taxon>Myxococcaceae</taxon>
        <taxon>Myxococcus</taxon>
    </lineage>
</organism>
<dbReference type="GO" id="GO:0006018">
    <property type="term" value="P:2-deoxyribose 1-phosphate catabolic process"/>
    <property type="evidence" value="ECO:0007669"/>
    <property type="project" value="UniProtKB-UniRule"/>
</dbReference>
<comment type="pathway">
    <text evidence="7">Carbohydrate degradation; 2-deoxy-D-ribose 1-phosphate degradation; D-glyceraldehyde 3-phosphate and acetaldehyde from 2-deoxy-alpha-D-ribose 1-phosphate: step 2/2.</text>
</comment>
<keyword evidence="3 7" id="KW-0456">Lyase</keyword>
<name>L7UHT2_MYXSD</name>
<comment type="catalytic activity">
    <reaction evidence="5 7">
        <text>2-deoxy-D-ribose 5-phosphate = D-glyceraldehyde 3-phosphate + acetaldehyde</text>
        <dbReference type="Rhea" id="RHEA:12821"/>
        <dbReference type="ChEBI" id="CHEBI:15343"/>
        <dbReference type="ChEBI" id="CHEBI:59776"/>
        <dbReference type="ChEBI" id="CHEBI:62877"/>
        <dbReference type="EC" id="4.1.2.4"/>
    </reaction>
</comment>
<reference evidence="9 10" key="1">
    <citation type="journal article" date="2013" name="Genome Announc.">
        <title>Complete genome sequence of Myxococcus stipitatus strain DSM 14675, a fruiting myxobacterium.</title>
        <authorList>
            <person name="Huntley S."/>
            <person name="Kneip S."/>
            <person name="Treuner-Lange A."/>
            <person name="Sogaard-Andersen L."/>
        </authorList>
    </citation>
    <scope>NUCLEOTIDE SEQUENCE [LARGE SCALE GENOMIC DNA]</scope>
    <source>
        <strain evidence="10">DSM 14675 / JCM 12634 / Mx s8</strain>
    </source>
</reference>
<feature type="active site" description="Proton donor/acceptor" evidence="7">
    <location>
        <position position="148"/>
    </location>
</feature>
<dbReference type="EC" id="4.1.2.4" evidence="7"/>
<dbReference type="GO" id="GO:0005737">
    <property type="term" value="C:cytoplasm"/>
    <property type="evidence" value="ECO:0007669"/>
    <property type="project" value="UniProtKB-SubCell"/>
</dbReference>
<dbReference type="InterPro" id="IPR013785">
    <property type="entry name" value="Aldolase_TIM"/>
</dbReference>
<accession>L7UHT2</accession>
<dbReference type="KEGG" id="msd:MYSTI_06310"/>
<dbReference type="PATRIC" id="fig|1278073.3.peg.6403"/>
<comment type="similarity">
    <text evidence="1 7">Belongs to the DeoC/FbaB aldolase family. DeoC type 1 subfamily.</text>
</comment>
<feature type="active site" description="Schiff-base intermediate with acetaldehyde" evidence="7">
    <location>
        <position position="210"/>
    </location>
</feature>
<dbReference type="Gene3D" id="3.20.20.70">
    <property type="entry name" value="Aldolase class I"/>
    <property type="match status" value="1"/>
</dbReference>
<evidence type="ECO:0000313" key="10">
    <source>
        <dbReference type="Proteomes" id="UP000011131"/>
    </source>
</evidence>
<dbReference type="GO" id="GO:0004139">
    <property type="term" value="F:deoxyribose-phosphate aldolase activity"/>
    <property type="evidence" value="ECO:0007669"/>
    <property type="project" value="UniProtKB-UniRule"/>
</dbReference>
<dbReference type="Pfam" id="PF01791">
    <property type="entry name" value="DeoC"/>
    <property type="match status" value="1"/>
</dbReference>
<keyword evidence="10" id="KW-1185">Reference proteome</keyword>
<dbReference type="NCBIfam" id="TIGR00126">
    <property type="entry name" value="deoC"/>
    <property type="match status" value="1"/>
</dbReference>
<dbReference type="UniPathway" id="UPA00002">
    <property type="reaction ID" value="UER00468"/>
</dbReference>
<evidence type="ECO:0000256" key="8">
    <source>
        <dbReference type="SAM" id="MobiDB-lite"/>
    </source>
</evidence>
<feature type="active site" description="Proton donor/acceptor" evidence="7">
    <location>
        <position position="239"/>
    </location>
</feature>
<dbReference type="InterPro" id="IPR028581">
    <property type="entry name" value="DeoC_typeI"/>
</dbReference>
<dbReference type="PANTHER" id="PTHR10889:SF1">
    <property type="entry name" value="DEOXYRIBOSE-PHOSPHATE ALDOLASE"/>
    <property type="match status" value="1"/>
</dbReference>
<feature type="region of interest" description="Disordered" evidence="8">
    <location>
        <begin position="30"/>
        <end position="52"/>
    </location>
</feature>
<dbReference type="InterPro" id="IPR002915">
    <property type="entry name" value="DeoC/FbaB/LacD_aldolase"/>
</dbReference>
<comment type="function">
    <text evidence="6 7">Catalyzes a reversible aldol reaction between acetaldehyde and D-glyceraldehyde 3-phosphate to generate 2-deoxy-D-ribose 5-phosphate.</text>
</comment>